<reference evidence="1" key="1">
    <citation type="submission" date="2021-12" db="EMBL/GenBank/DDBJ databases">
        <title>Comparative genomics, transcriptomics and evolutionary studies reveal genomic signatures of adaptation to plant cell wall in hemibiotrophic fungi.</title>
        <authorList>
            <consortium name="DOE Joint Genome Institute"/>
            <person name="Baroncelli R."/>
            <person name="Diaz J.F."/>
            <person name="Benocci T."/>
            <person name="Peng M."/>
            <person name="Battaglia E."/>
            <person name="Haridas S."/>
            <person name="Andreopoulos W."/>
            <person name="Labutti K."/>
            <person name="Pangilinan J."/>
            <person name="Floch G.L."/>
            <person name="Makela M.R."/>
            <person name="Henrissat B."/>
            <person name="Grigoriev I.V."/>
            <person name="Crouch J.A."/>
            <person name="De Vries R.P."/>
            <person name="Sukno S.A."/>
            <person name="Thon M.R."/>
        </authorList>
    </citation>
    <scope>NUCLEOTIDE SEQUENCE</scope>
    <source>
        <strain evidence="1">CBS 112980</strain>
    </source>
</reference>
<dbReference type="Proteomes" id="UP001244207">
    <property type="component" value="Unassembled WGS sequence"/>
</dbReference>
<dbReference type="GeneID" id="85397210"/>
<dbReference type="EMBL" id="JAHMHS010000003">
    <property type="protein sequence ID" value="KAK1731323.1"/>
    <property type="molecule type" value="Genomic_DNA"/>
</dbReference>
<proteinExistence type="predicted"/>
<protein>
    <submittedName>
        <fullName evidence="1">Uncharacterized protein</fullName>
    </submittedName>
</protein>
<dbReference type="RefSeq" id="XP_060371378.1">
    <property type="nucleotide sequence ID" value="XM_060513312.1"/>
</dbReference>
<comment type="caution">
    <text evidence="1">The sequence shown here is derived from an EMBL/GenBank/DDBJ whole genome shotgun (WGS) entry which is preliminary data.</text>
</comment>
<organism evidence="1 2">
    <name type="scientific">Glomerella acutata</name>
    <name type="common">Colletotrichum acutatum</name>
    <dbReference type="NCBI Taxonomy" id="27357"/>
    <lineage>
        <taxon>Eukaryota</taxon>
        <taxon>Fungi</taxon>
        <taxon>Dikarya</taxon>
        <taxon>Ascomycota</taxon>
        <taxon>Pezizomycotina</taxon>
        <taxon>Sordariomycetes</taxon>
        <taxon>Hypocreomycetidae</taxon>
        <taxon>Glomerellales</taxon>
        <taxon>Glomerellaceae</taxon>
        <taxon>Colletotrichum</taxon>
        <taxon>Colletotrichum acutatum species complex</taxon>
    </lineage>
</organism>
<gene>
    <name evidence="1" type="ORF">BDZ83DRAFT_746717</name>
</gene>
<dbReference type="AlphaFoldDB" id="A0AAD8XPQ5"/>
<evidence type="ECO:0000313" key="1">
    <source>
        <dbReference type="EMBL" id="KAK1731323.1"/>
    </source>
</evidence>
<name>A0AAD8XPQ5_GLOAC</name>
<evidence type="ECO:0000313" key="2">
    <source>
        <dbReference type="Proteomes" id="UP001244207"/>
    </source>
</evidence>
<accession>A0AAD8XPQ5</accession>
<sequence length="163" mass="17507">MAEQPKARDLSESSAHFRSALQNLTHEWGFVVARTAYVADNDEAQWAAAEKGPNTLALPVRADSNVLCGADYAFHEEWPSDVCRDAFVLIDQPALTSLLNAPVFIPGTLPNLDLKPWIVAVDAKDPASVPYAWGGPCIGLYEVARACSGASCGRTSARGPWHG</sequence>
<keyword evidence="2" id="KW-1185">Reference proteome</keyword>